<dbReference type="Proteomes" id="UP000608024">
    <property type="component" value="Unassembled WGS sequence"/>
</dbReference>
<comment type="caution">
    <text evidence="1">The sequence shown here is derived from an EMBL/GenBank/DDBJ whole genome shotgun (WGS) entry which is preliminary data.</text>
</comment>
<name>A0A918ZJK1_9ACTN</name>
<reference evidence="1" key="1">
    <citation type="journal article" date="2014" name="Int. J. Syst. Evol. Microbiol.">
        <title>Complete genome sequence of Corynebacterium casei LMG S-19264T (=DSM 44701T), isolated from a smear-ripened cheese.</title>
        <authorList>
            <consortium name="US DOE Joint Genome Institute (JGI-PGF)"/>
            <person name="Walter F."/>
            <person name="Albersmeier A."/>
            <person name="Kalinowski J."/>
            <person name="Ruckert C."/>
        </authorList>
    </citation>
    <scope>NUCLEOTIDE SEQUENCE</scope>
    <source>
        <strain evidence="1">JCM 4784</strain>
    </source>
</reference>
<dbReference type="AlphaFoldDB" id="A0A918ZJK1"/>
<protein>
    <submittedName>
        <fullName evidence="1">Uncharacterized protein</fullName>
    </submittedName>
</protein>
<evidence type="ECO:0000313" key="1">
    <source>
        <dbReference type="EMBL" id="GHE56203.1"/>
    </source>
</evidence>
<sequence>MTVPDATPRAKPEFVIPAQVDLYAAVMTLNADEYELLRLIAQSPEPVAASDFFHTIHPANFERSAAAEDPRRVAWREKQFGLYKAMIDLHDGGLIRIAHPANGERPDLMEATDAGHAALT</sequence>
<gene>
    <name evidence="1" type="ORF">GCM10018785_26860</name>
</gene>
<reference evidence="1" key="2">
    <citation type="submission" date="2020-09" db="EMBL/GenBank/DDBJ databases">
        <authorList>
            <person name="Sun Q."/>
            <person name="Ohkuma M."/>
        </authorList>
    </citation>
    <scope>NUCLEOTIDE SEQUENCE</scope>
    <source>
        <strain evidence="1">JCM 4784</strain>
    </source>
</reference>
<keyword evidence="2" id="KW-1185">Reference proteome</keyword>
<dbReference type="EMBL" id="BNBT01000032">
    <property type="protein sequence ID" value="GHE56203.1"/>
    <property type="molecule type" value="Genomic_DNA"/>
</dbReference>
<proteinExistence type="predicted"/>
<accession>A0A918ZJK1</accession>
<organism evidence="1 2">
    <name type="scientific">Streptomyces longispororuber</name>
    <dbReference type="NCBI Taxonomy" id="68230"/>
    <lineage>
        <taxon>Bacteria</taxon>
        <taxon>Bacillati</taxon>
        <taxon>Actinomycetota</taxon>
        <taxon>Actinomycetes</taxon>
        <taxon>Kitasatosporales</taxon>
        <taxon>Streptomycetaceae</taxon>
        <taxon>Streptomyces</taxon>
    </lineage>
</organism>
<evidence type="ECO:0000313" key="2">
    <source>
        <dbReference type="Proteomes" id="UP000608024"/>
    </source>
</evidence>